<dbReference type="Proteomes" id="UP000006757">
    <property type="component" value="Unassembled WGS sequence"/>
</dbReference>
<keyword evidence="4" id="KW-1185">Reference proteome</keyword>
<evidence type="ECO:0000313" key="3">
    <source>
        <dbReference type="EMBL" id="EKD05395.1"/>
    </source>
</evidence>
<proteinExistence type="predicted"/>
<feature type="compositionally biased region" description="Polar residues" evidence="1">
    <location>
        <begin position="195"/>
        <end position="207"/>
    </location>
</feature>
<organism evidence="3 4">
    <name type="scientific">Trichosporon asahii var. asahii (strain CBS 8904)</name>
    <name type="common">Yeast</name>
    <dbReference type="NCBI Taxonomy" id="1220162"/>
    <lineage>
        <taxon>Eukaryota</taxon>
        <taxon>Fungi</taxon>
        <taxon>Dikarya</taxon>
        <taxon>Basidiomycota</taxon>
        <taxon>Agaricomycotina</taxon>
        <taxon>Tremellomycetes</taxon>
        <taxon>Trichosporonales</taxon>
        <taxon>Trichosporonaceae</taxon>
        <taxon>Trichosporon</taxon>
    </lineage>
</organism>
<feature type="signal peptide" evidence="2">
    <location>
        <begin position="1"/>
        <end position="16"/>
    </location>
</feature>
<accession>K1VMH8</accession>
<dbReference type="HOGENOM" id="CLU_1112005_0_0_1"/>
<feature type="compositionally biased region" description="Acidic residues" evidence="1">
    <location>
        <begin position="153"/>
        <end position="191"/>
    </location>
</feature>
<feature type="chain" id="PRO_5003854242" evidence="2">
    <location>
        <begin position="17"/>
        <end position="264"/>
    </location>
</feature>
<comment type="caution">
    <text evidence="3">The sequence shown here is derived from an EMBL/GenBank/DDBJ whole genome shotgun (WGS) entry which is preliminary data.</text>
</comment>
<evidence type="ECO:0000256" key="2">
    <source>
        <dbReference type="SAM" id="SignalP"/>
    </source>
</evidence>
<feature type="compositionally biased region" description="Polar residues" evidence="1">
    <location>
        <begin position="135"/>
        <end position="145"/>
    </location>
</feature>
<feature type="compositionally biased region" description="Acidic residues" evidence="1">
    <location>
        <begin position="100"/>
        <end position="111"/>
    </location>
</feature>
<evidence type="ECO:0000313" key="4">
    <source>
        <dbReference type="Proteomes" id="UP000006757"/>
    </source>
</evidence>
<keyword evidence="2" id="KW-0732">Signal</keyword>
<dbReference type="EMBL" id="AMBO01000092">
    <property type="protein sequence ID" value="EKD05395.1"/>
    <property type="molecule type" value="Genomic_DNA"/>
</dbReference>
<reference evidence="3 4" key="1">
    <citation type="journal article" date="2012" name="Eukaryot. Cell">
        <title>Genome sequence of the Trichosporon asahii environmental strain CBS 8904.</title>
        <authorList>
            <person name="Yang R.Y."/>
            <person name="Li H.T."/>
            <person name="Zhu H."/>
            <person name="Zhou G.P."/>
            <person name="Wang M."/>
            <person name="Wang L."/>
        </authorList>
    </citation>
    <scope>NUCLEOTIDE SEQUENCE [LARGE SCALE GENOMIC DNA]</scope>
    <source>
        <strain evidence="3 4">CBS 8904</strain>
    </source>
</reference>
<dbReference type="OMA" id="WMSIEDC"/>
<sequence length="264" mass="27117">MTVLLLSALLATPALAQTPSGANPALVSCTSELSRSLCWGGELTPDFDACPDTWTCVGVNCCPPWMSIEDCSKFNGIGPHQGDDWDDADDSDKKNGNNNDGDDDDDDDDDDDRKSSAPSPSTVLSEVLPGVFNRPSGTANVTVVPSATAKAGDDDDDHDDHNDDNDNNDDGNDDNDVDDDDGNDSDDDDDDKATPQVTASPSASASVKETPAIALSPSPSAAARSSAAAAPGSAGANADSGATCQRRISLTLATLLLGAAGWGW</sequence>
<evidence type="ECO:0000256" key="1">
    <source>
        <dbReference type="SAM" id="MobiDB-lite"/>
    </source>
</evidence>
<gene>
    <name evidence="3" type="ORF">A1Q2_00297</name>
</gene>
<dbReference type="InParanoid" id="K1VMH8"/>
<feature type="compositionally biased region" description="Low complexity" evidence="1">
    <location>
        <begin position="211"/>
        <end position="241"/>
    </location>
</feature>
<protein>
    <submittedName>
        <fullName evidence="3">Uncharacterized protein</fullName>
    </submittedName>
</protein>
<name>K1VMH8_TRIAC</name>
<dbReference type="AlphaFoldDB" id="K1VMH8"/>
<feature type="region of interest" description="Disordered" evidence="1">
    <location>
        <begin position="82"/>
        <end position="241"/>
    </location>
</feature>